<comment type="similarity">
    <text evidence="15">Belongs to the calcium channel alpha-1 subunit (TC 1.A.1.11) family.</text>
</comment>
<keyword evidence="11" id="KW-0406">Ion transport</keyword>
<evidence type="ECO:0000256" key="18">
    <source>
        <dbReference type="SAM" id="Phobius"/>
    </source>
</evidence>
<feature type="transmembrane region" description="Helical" evidence="18">
    <location>
        <begin position="917"/>
        <end position="938"/>
    </location>
</feature>
<gene>
    <name evidence="20" type="primary">CCH1</name>
    <name evidence="20" type="ORF">EHS25_010306</name>
</gene>
<feature type="region of interest" description="Disordered" evidence="17">
    <location>
        <begin position="132"/>
        <end position="168"/>
    </location>
</feature>
<feature type="transmembrane region" description="Helical" evidence="18">
    <location>
        <begin position="652"/>
        <end position="678"/>
    </location>
</feature>
<evidence type="ECO:0000313" key="21">
    <source>
        <dbReference type="Proteomes" id="UP000279259"/>
    </source>
</evidence>
<keyword evidence="2" id="KW-0813">Transport</keyword>
<keyword evidence="12 18" id="KW-0472">Membrane</keyword>
<dbReference type="STRING" id="1890683.A0A427YJ78"/>
<organism evidence="20 21">
    <name type="scientific">Saitozyma podzolica</name>
    <dbReference type="NCBI Taxonomy" id="1890683"/>
    <lineage>
        <taxon>Eukaryota</taxon>
        <taxon>Fungi</taxon>
        <taxon>Dikarya</taxon>
        <taxon>Basidiomycota</taxon>
        <taxon>Agaricomycotina</taxon>
        <taxon>Tremellomycetes</taxon>
        <taxon>Tremellales</taxon>
        <taxon>Trimorphomycetaceae</taxon>
        <taxon>Saitozyma</taxon>
    </lineage>
</organism>
<evidence type="ECO:0000256" key="4">
    <source>
        <dbReference type="ARBA" id="ARBA00022553"/>
    </source>
</evidence>
<feature type="transmembrane region" description="Helical" evidence="18">
    <location>
        <begin position="1478"/>
        <end position="1496"/>
    </location>
</feature>
<feature type="domain" description="EF-hand" evidence="19">
    <location>
        <begin position="1739"/>
        <end position="1774"/>
    </location>
</feature>
<feature type="transmembrane region" description="Helical" evidence="18">
    <location>
        <begin position="790"/>
        <end position="813"/>
    </location>
</feature>
<feature type="transmembrane region" description="Helical" evidence="18">
    <location>
        <begin position="834"/>
        <end position="867"/>
    </location>
</feature>
<dbReference type="GO" id="GO:0098703">
    <property type="term" value="P:calcium ion import across plasma membrane"/>
    <property type="evidence" value="ECO:0007669"/>
    <property type="project" value="TreeGrafter"/>
</dbReference>
<evidence type="ECO:0000256" key="10">
    <source>
        <dbReference type="ARBA" id="ARBA00022989"/>
    </source>
</evidence>
<feature type="transmembrane region" description="Helical" evidence="18">
    <location>
        <begin position="1140"/>
        <end position="1164"/>
    </location>
</feature>
<evidence type="ECO:0000256" key="12">
    <source>
        <dbReference type="ARBA" id="ARBA00023136"/>
    </source>
</evidence>
<evidence type="ECO:0000256" key="1">
    <source>
        <dbReference type="ARBA" id="ARBA00004651"/>
    </source>
</evidence>
<feature type="compositionally biased region" description="Polar residues" evidence="17">
    <location>
        <begin position="2021"/>
        <end position="2031"/>
    </location>
</feature>
<feature type="compositionally biased region" description="Low complexity" evidence="17">
    <location>
        <begin position="13"/>
        <end position="37"/>
    </location>
</feature>
<evidence type="ECO:0000256" key="14">
    <source>
        <dbReference type="ARBA" id="ARBA00023303"/>
    </source>
</evidence>
<feature type="region of interest" description="Disordered" evidence="17">
    <location>
        <begin position="1"/>
        <end position="58"/>
    </location>
</feature>
<keyword evidence="3" id="KW-1003">Cell membrane</keyword>
<feature type="transmembrane region" description="Helical" evidence="18">
    <location>
        <begin position="1218"/>
        <end position="1245"/>
    </location>
</feature>
<evidence type="ECO:0000256" key="9">
    <source>
        <dbReference type="ARBA" id="ARBA00022882"/>
    </source>
</evidence>
<keyword evidence="9" id="KW-0851">Voltage-gated channel</keyword>
<evidence type="ECO:0000256" key="2">
    <source>
        <dbReference type="ARBA" id="ARBA00022448"/>
    </source>
</evidence>
<dbReference type="Gene3D" id="1.20.120.350">
    <property type="entry name" value="Voltage-gated potassium channels. Chain C"/>
    <property type="match status" value="5"/>
</dbReference>
<evidence type="ECO:0000256" key="11">
    <source>
        <dbReference type="ARBA" id="ARBA00023065"/>
    </source>
</evidence>
<dbReference type="OrthoDB" id="416585at2759"/>
<feature type="compositionally biased region" description="Polar residues" evidence="17">
    <location>
        <begin position="132"/>
        <end position="163"/>
    </location>
</feature>
<feature type="compositionally biased region" description="Low complexity" evidence="17">
    <location>
        <begin position="1970"/>
        <end position="1986"/>
    </location>
</feature>
<accession>A0A427YJ78</accession>
<dbReference type="InterPro" id="IPR002048">
    <property type="entry name" value="EF_hand_dom"/>
</dbReference>
<dbReference type="InterPro" id="IPR050599">
    <property type="entry name" value="VDCC_alpha-1_subunit"/>
</dbReference>
<evidence type="ECO:0000256" key="13">
    <source>
        <dbReference type="ARBA" id="ARBA00023180"/>
    </source>
</evidence>
<dbReference type="FunFam" id="1.10.287.70:FF:000093">
    <property type="entry name" value="Calcium channel subunit Cch1"/>
    <property type="match status" value="1"/>
</dbReference>
<dbReference type="Gene3D" id="1.10.287.70">
    <property type="match status" value="4"/>
</dbReference>
<comment type="subcellular location">
    <subcellularLocation>
        <location evidence="1">Cell membrane</location>
        <topology evidence="1">Multi-pass membrane protein</topology>
    </subcellularLocation>
</comment>
<feature type="transmembrane region" description="Helical" evidence="18">
    <location>
        <begin position="329"/>
        <end position="353"/>
    </location>
</feature>
<keyword evidence="10 18" id="KW-1133">Transmembrane helix</keyword>
<dbReference type="GO" id="GO:0008331">
    <property type="term" value="F:high voltage-gated calcium channel activity"/>
    <property type="evidence" value="ECO:0007669"/>
    <property type="project" value="TreeGrafter"/>
</dbReference>
<feature type="transmembrane region" description="Helical" evidence="18">
    <location>
        <begin position="1543"/>
        <end position="1563"/>
    </location>
</feature>
<evidence type="ECO:0000256" key="16">
    <source>
        <dbReference type="ARBA" id="ARBA00067459"/>
    </source>
</evidence>
<feature type="compositionally biased region" description="Low complexity" evidence="17">
    <location>
        <begin position="400"/>
        <end position="418"/>
    </location>
</feature>
<evidence type="ECO:0000259" key="19">
    <source>
        <dbReference type="PROSITE" id="PS50222"/>
    </source>
</evidence>
<dbReference type="SUPFAM" id="SSF81324">
    <property type="entry name" value="Voltage-gated potassium channels"/>
    <property type="match status" value="4"/>
</dbReference>
<keyword evidence="6" id="KW-0107">Calcium channel</keyword>
<proteinExistence type="inferred from homology"/>
<evidence type="ECO:0000256" key="6">
    <source>
        <dbReference type="ARBA" id="ARBA00022673"/>
    </source>
</evidence>
<evidence type="ECO:0000313" key="20">
    <source>
        <dbReference type="EMBL" id="RSH91130.1"/>
    </source>
</evidence>
<feature type="region of interest" description="Disordered" evidence="17">
    <location>
        <begin position="383"/>
        <end position="418"/>
    </location>
</feature>
<evidence type="ECO:0000256" key="7">
    <source>
        <dbReference type="ARBA" id="ARBA00022692"/>
    </source>
</evidence>
<feature type="transmembrane region" description="Helical" evidence="18">
    <location>
        <begin position="1706"/>
        <end position="1728"/>
    </location>
</feature>
<feature type="transmembrane region" description="Helical" evidence="18">
    <location>
        <begin position="288"/>
        <end position="309"/>
    </location>
</feature>
<sequence length="2072" mass="231682">MASSQSRRGSAISTSSAVRGSRGSSPSPSASPVSPTSEGLSRRLSWNRPREDPDSLTVQDVQHSVSLSLTPPMSSLASLAALAPPSQTQLIHEGSDLGAGWSNSHMQPEEQGWDRHPQRPFIHNLGSEASFESVSVGANDSPNEFSSDNDQQHLTSGSNTPFTRPSPRVYDVDGIARLGPSRFAASVGRSPTLRKVSSTLRKASIRVVNIMGQDHEHRMERIRDEDDEESHHKDEVEMNGRGLGLGHSLPPYRPAARPPEDGLRGRTLCIFTARSRVRRAMAKVLRNPWVESAILLLIITNVVVLAIQASAPLNDPRIDDGYFQSWEDFVLLALFTIFTIEMFARIVTTGLILDPETSVQEFLFASAGVIPRVEKHLHVNRDTVQRTPSKLGGPNKAAWRTTGSGPGSRTSSSQTQPSAKMSTLIAEAPFQKAVAKQQSLSAAGRPYLRHSWHRIDMIAVVSFWITFILAITGSEASASRHIYIFRALSVLRAGRLLVITSGTTTILHSLKSAGPLLITVAYFVIFAAVLFSIIGVQSFRGSFRRDCVLTDPNNASNSISLSQQCGGYLDPTTLTEMTYIQINGVPVAGSPKGFICPVNQICQTTDQNPDGDSESFDNVLFALVQVIVIASINTWSPVMYQAMDSDFFSSSLYWIVGVIVINFWLINLIIAVVVNTFINIRGETKKSAFGADDTRISAETLWTAGEKKQRKNIILKAYEKTELFWVFLILADLVAQACKTAGSSEQMLDLLKSLELAFTFAFDVEMIIRIAGYFPDWRAFFSRPRNSFDLFLAVVTSIIQIPAISSATVYPWLTIFQLLRWYRFILAFPRMKPLLLTVFGSFAGLLNMVIFLFLMNFIGALVAVQLFRGDLEADQLISFSQTYNSFLGMYQIFSSENWTTVLYAAMTSELAYVQSWLAAIFLCGWFLFSNFIVLQMFIANFHVAEEQKRKHQIDAFIRKSEPQSAHVSWIDRLNPYRLMSAHPNAVKVQTLPPNLVLPLKQNIGADVGGLPASATEPLTPGTKGALRRLLGLEKEGSDIPLRNMNRRSAKIEDLDDDFDNRGLTDLLPPLNAGPSEDEHLDALRERRNQQADFIAAHPSFDQSLWVFKQSNPFRKFCQACFDPAYGDRIFGRPAQPILRLAVKTIIFCAIVASIVVAAIATPLYRKNYYEVHGIIRTSWFDLTEVAIGMVFVIEAVMKIVADGFIFAPNAYLLSIWNIIDFAILITLIVNTVTSLIFIGGLSRFTRALRAFRTLRLITLFSRLRDTLHVVLFAGFLKIVDASILVILYLIPFAVWGLNIFSGLLYSCNDTSVTGKADCVGEFLNSPVDNSLNFITPRVWSNPGLAESTTVWAFDSFRQSILILFEIVSLEGWIDVMNAAMSIVAIDTQSQQNYSQWNSMFFLIFNLFGAVIILTLFVSIIIQNFSVRSGMALLTVEQRQWVDLLKFIKAQTPSQLPKHRPEFGLRSWCYRRATEKHGWWARGFTFIYYVHILLLAFQDFQQNIITDVQLDWIFLGLTILYAVDLLVRFYGLGFNSFRSNGWNLFDLVVITGSFATTIAALQAASSGGLTNEVNTQLQKLFLVSISLKLVQRVSSLNQLFKASVAAIPAIGNLFLLWAILFLFYAIMYIEVFGLTKQGNNAGSRFMNYYSLGNSLLMLSFMSTGEGWNGYMHDYTISAPRCTSATNFLWSDCGSPAWAFTLFLSWNILSMYIFLNMFTGVVVESFAYVYQMPGGASLNREDMRAFKRVWAEFDTGRTGYIKRRDLIKFFSRLTGVFEVRLYPAEFSVPNIVRACIPDPVENASGKILVATGVKRAVDVRRVENQLAQIDFDKVRERRQLFSRLYNEARISEEPGRGISFTAMLILLTHYKLIDDEKALQLDELLVRRAKTERVTDLVNLDRVRGLLRTVYWRRRFLASRDVKRRTLNAEAEGIPAIVLEPTPATPPHDFSNPFEPQPDHVYPYAQTPSPPRSKSSSPSQSPESRSIPLYSTEMGTGITVSPAGRSPSLSIGPGVQPRRSLARQPSTSSSMLSSEDAHRRDSTVEEALPEGYFEDLEASVWGDMMREAVDHEED</sequence>
<dbReference type="Proteomes" id="UP000279259">
    <property type="component" value="Unassembled WGS sequence"/>
</dbReference>
<dbReference type="FunFam" id="1.20.120.350:FF:000079">
    <property type="entry name" value="Calcium channel subunit Cch1"/>
    <property type="match status" value="1"/>
</dbReference>
<dbReference type="GO" id="GO:0005509">
    <property type="term" value="F:calcium ion binding"/>
    <property type="evidence" value="ECO:0007669"/>
    <property type="project" value="InterPro"/>
</dbReference>
<feature type="transmembrane region" description="Helical" evidence="18">
    <location>
        <begin position="619"/>
        <end position="640"/>
    </location>
</feature>
<reference evidence="20 21" key="1">
    <citation type="submission" date="2018-11" db="EMBL/GenBank/DDBJ databases">
        <title>Genome sequence of Saitozyma podzolica DSM 27192.</title>
        <authorList>
            <person name="Aliyu H."/>
            <person name="Gorte O."/>
            <person name="Ochsenreither K."/>
        </authorList>
    </citation>
    <scope>NUCLEOTIDE SEQUENCE [LARGE SCALE GENOMIC DNA]</scope>
    <source>
        <strain evidence="20 21">DSM 27192</strain>
    </source>
</reference>
<evidence type="ECO:0000256" key="17">
    <source>
        <dbReference type="SAM" id="MobiDB-lite"/>
    </source>
</evidence>
<keyword evidence="4" id="KW-0597">Phosphoprotein</keyword>
<evidence type="ECO:0000256" key="8">
    <source>
        <dbReference type="ARBA" id="ARBA00022837"/>
    </source>
</evidence>
<feature type="transmembrane region" description="Helical" evidence="18">
    <location>
        <begin position="1399"/>
        <end position="1421"/>
    </location>
</feature>
<feature type="transmembrane region" description="Helical" evidence="18">
    <location>
        <begin position="1645"/>
        <end position="1663"/>
    </location>
</feature>
<keyword evidence="8" id="KW-0106">Calcium</keyword>
<feature type="transmembrane region" description="Helical" evidence="18">
    <location>
        <begin position="1511"/>
        <end position="1531"/>
    </location>
</feature>
<evidence type="ECO:0000256" key="3">
    <source>
        <dbReference type="ARBA" id="ARBA00022475"/>
    </source>
</evidence>
<dbReference type="EMBL" id="RSCD01000009">
    <property type="protein sequence ID" value="RSH91130.1"/>
    <property type="molecule type" value="Genomic_DNA"/>
</dbReference>
<evidence type="ECO:0000256" key="5">
    <source>
        <dbReference type="ARBA" id="ARBA00022568"/>
    </source>
</evidence>
<evidence type="ECO:0000256" key="15">
    <source>
        <dbReference type="ARBA" id="ARBA00061395"/>
    </source>
</evidence>
<keyword evidence="21" id="KW-1185">Reference proteome</keyword>
<dbReference type="GO" id="GO:0005891">
    <property type="term" value="C:voltage-gated calcium channel complex"/>
    <property type="evidence" value="ECO:0007669"/>
    <property type="project" value="TreeGrafter"/>
</dbReference>
<dbReference type="InterPro" id="IPR027359">
    <property type="entry name" value="Volt_channel_dom_sf"/>
</dbReference>
<protein>
    <recommendedName>
        <fullName evidence="16">Calcium-channel protein CCH1</fullName>
    </recommendedName>
</protein>
<dbReference type="PROSITE" id="PS50222">
    <property type="entry name" value="EF_HAND_2"/>
    <property type="match status" value="1"/>
</dbReference>
<dbReference type="PANTHER" id="PTHR45628:SF7">
    <property type="entry name" value="VOLTAGE-DEPENDENT CALCIUM CHANNEL TYPE A SUBUNIT ALPHA-1"/>
    <property type="match status" value="1"/>
</dbReference>
<keyword evidence="14" id="KW-0407">Ion channel</keyword>
<dbReference type="InterPro" id="IPR005821">
    <property type="entry name" value="Ion_trans_dom"/>
</dbReference>
<feature type="region of interest" description="Disordered" evidence="17">
    <location>
        <begin position="1936"/>
        <end position="2049"/>
    </location>
</feature>
<name>A0A427YJ78_9TREE</name>
<comment type="caution">
    <text evidence="20">The sequence shown here is derived from an EMBL/GenBank/DDBJ whole genome shotgun (WGS) entry which is preliminary data.</text>
</comment>
<dbReference type="Pfam" id="PF00520">
    <property type="entry name" value="Ion_trans"/>
    <property type="match status" value="4"/>
</dbReference>
<feature type="transmembrane region" description="Helical" evidence="18">
    <location>
        <begin position="1185"/>
        <end position="1206"/>
    </location>
</feature>
<feature type="transmembrane region" description="Helical" evidence="18">
    <location>
        <begin position="1613"/>
        <end position="1633"/>
    </location>
</feature>
<feature type="transmembrane region" description="Helical" evidence="18">
    <location>
        <begin position="455"/>
        <end position="473"/>
    </location>
</feature>
<keyword evidence="13" id="KW-0325">Glycoprotein</keyword>
<keyword evidence="5" id="KW-0109">Calcium transport</keyword>
<feature type="transmembrane region" description="Helical" evidence="18">
    <location>
        <begin position="516"/>
        <end position="536"/>
    </location>
</feature>
<feature type="compositionally biased region" description="Polar residues" evidence="17">
    <location>
        <begin position="1"/>
        <end position="12"/>
    </location>
</feature>
<dbReference type="PANTHER" id="PTHR45628">
    <property type="entry name" value="VOLTAGE-DEPENDENT CALCIUM CHANNEL TYPE A SUBUNIT ALPHA-1"/>
    <property type="match status" value="1"/>
</dbReference>
<feature type="region of interest" description="Disordered" evidence="17">
    <location>
        <begin position="92"/>
        <end position="114"/>
    </location>
</feature>
<keyword evidence="7 18" id="KW-0812">Transmembrane</keyword>